<feature type="transmembrane region" description="Helical" evidence="8">
    <location>
        <begin position="109"/>
        <end position="128"/>
    </location>
</feature>
<feature type="transmembrane region" description="Helical" evidence="8">
    <location>
        <begin position="84"/>
        <end position="102"/>
    </location>
</feature>
<keyword evidence="7 8" id="KW-0472">Membrane</keyword>
<dbReference type="EMBL" id="WTYE01000001">
    <property type="protein sequence ID" value="MXP30653.1"/>
    <property type="molecule type" value="Genomic_DNA"/>
</dbReference>
<dbReference type="GO" id="GO:0009103">
    <property type="term" value="P:lipopolysaccharide biosynthetic process"/>
    <property type="evidence" value="ECO:0007669"/>
    <property type="project" value="UniProtKB-ARBA"/>
</dbReference>
<keyword evidence="5 8" id="KW-0812">Transmembrane</keyword>
<dbReference type="InterPro" id="IPR050297">
    <property type="entry name" value="LipidA_mod_glycosyltrf_83"/>
</dbReference>
<dbReference type="GO" id="GO:0005886">
    <property type="term" value="C:plasma membrane"/>
    <property type="evidence" value="ECO:0007669"/>
    <property type="project" value="UniProtKB-SubCell"/>
</dbReference>
<evidence type="ECO:0000256" key="3">
    <source>
        <dbReference type="ARBA" id="ARBA00022676"/>
    </source>
</evidence>
<keyword evidence="4" id="KW-0808">Transferase</keyword>
<feature type="transmembrane region" description="Helical" evidence="8">
    <location>
        <begin position="160"/>
        <end position="176"/>
    </location>
</feature>
<feature type="transmembrane region" description="Helical" evidence="8">
    <location>
        <begin position="134"/>
        <end position="153"/>
    </location>
</feature>
<name>A0A845AW69_9SPHN</name>
<dbReference type="Pfam" id="PF13231">
    <property type="entry name" value="PMT_2"/>
    <property type="match status" value="1"/>
</dbReference>
<dbReference type="PANTHER" id="PTHR33908:SF11">
    <property type="entry name" value="MEMBRANE PROTEIN"/>
    <property type="match status" value="1"/>
</dbReference>
<keyword evidence="6 8" id="KW-1133">Transmembrane helix</keyword>
<protein>
    <recommendedName>
        <fullName evidence="9">Glycosyltransferase RgtA/B/C/D-like domain-containing protein</fullName>
    </recommendedName>
</protein>
<feature type="transmembrane region" description="Helical" evidence="8">
    <location>
        <begin position="334"/>
        <end position="354"/>
    </location>
</feature>
<evidence type="ECO:0000259" key="9">
    <source>
        <dbReference type="Pfam" id="PF13231"/>
    </source>
</evidence>
<accession>A0A845AW69</accession>
<keyword evidence="3" id="KW-0328">Glycosyltransferase</keyword>
<feature type="transmembrane region" description="Helical" evidence="8">
    <location>
        <begin position="387"/>
        <end position="405"/>
    </location>
</feature>
<dbReference type="GO" id="GO:0016763">
    <property type="term" value="F:pentosyltransferase activity"/>
    <property type="evidence" value="ECO:0007669"/>
    <property type="project" value="TreeGrafter"/>
</dbReference>
<dbReference type="RefSeq" id="WP_160778173.1">
    <property type="nucleotide sequence ID" value="NZ_BAAAZF010000001.1"/>
</dbReference>
<evidence type="ECO:0000313" key="11">
    <source>
        <dbReference type="EMBL" id="MXP33413.1"/>
    </source>
</evidence>
<feature type="transmembrane region" description="Helical" evidence="8">
    <location>
        <begin position="210"/>
        <end position="227"/>
    </location>
</feature>
<dbReference type="AlphaFoldDB" id="A0A845AW69"/>
<dbReference type="PANTHER" id="PTHR33908">
    <property type="entry name" value="MANNOSYLTRANSFERASE YKCB-RELATED"/>
    <property type="match status" value="1"/>
</dbReference>
<evidence type="ECO:0000313" key="10">
    <source>
        <dbReference type="EMBL" id="MXP30653.1"/>
    </source>
</evidence>
<feature type="transmembrane region" description="Helical" evidence="8">
    <location>
        <begin position="361"/>
        <end position="381"/>
    </location>
</feature>
<evidence type="ECO:0000256" key="7">
    <source>
        <dbReference type="ARBA" id="ARBA00023136"/>
    </source>
</evidence>
<reference evidence="11 12" key="1">
    <citation type="submission" date="2019-12" db="EMBL/GenBank/DDBJ databases">
        <title>Genomic-based taxomic classification of the family Erythrobacteraceae.</title>
        <authorList>
            <person name="Xu L."/>
        </authorList>
    </citation>
    <scope>NUCLEOTIDE SEQUENCE [LARGE SCALE GENOMIC DNA]</scope>
    <source>
        <strain evidence="11 12">JCM 16677</strain>
    </source>
</reference>
<feature type="transmembrane region" description="Helical" evidence="8">
    <location>
        <begin position="182"/>
        <end position="198"/>
    </location>
</feature>
<evidence type="ECO:0000256" key="1">
    <source>
        <dbReference type="ARBA" id="ARBA00004651"/>
    </source>
</evidence>
<feature type="transmembrane region" description="Helical" evidence="8">
    <location>
        <begin position="7"/>
        <end position="25"/>
    </location>
</feature>
<dbReference type="EMBL" id="WTYE01000001">
    <property type="protein sequence ID" value="MXP33413.1"/>
    <property type="molecule type" value="Genomic_DNA"/>
</dbReference>
<sequence>MRGRSSFAITLAGIGVLAFAIRFALRAARGSAEFEASGYTLFLTLAKHLAAGSGYTLDGSIPTAFRVPLYPLFLAATGGTQGNFWTIALAQSLVSAGSVVLTGVIGRRLFSPQCGVLAASMALLWPYAAAHDTALQESGLFAALTMLSVWLLVELHQRQGIVTAIAVGIALGLAILTRATLLPFALFAIAWAIIPAASGSHPLGRRLRSSAIVTASLGLTLLPWLVYSQDVAGKPSLGTEAATAIYAGNHELTFSHYPIGSIDASRRVVFQDTLRVHGEAIKVMSSAELGQWFEDRAWAAVTQDPGRTVSYAGAKLWAAFGPQKVPREPRLFNAIYVVSWTPVFLLGLAGLWLARRDWRRGVLFWALIGSFAAVTALIWSQTSHKSYLDYTFIIFGAYAISHALSSERARRVLARMPHPVQRIIRRNLIPHLQDNN</sequence>
<evidence type="ECO:0000256" key="4">
    <source>
        <dbReference type="ARBA" id="ARBA00022679"/>
    </source>
</evidence>
<keyword evidence="12" id="KW-1185">Reference proteome</keyword>
<evidence type="ECO:0000256" key="6">
    <source>
        <dbReference type="ARBA" id="ARBA00022989"/>
    </source>
</evidence>
<comment type="subcellular location">
    <subcellularLocation>
        <location evidence="1">Cell membrane</location>
        <topology evidence="1">Multi-pass membrane protein</topology>
    </subcellularLocation>
</comment>
<organism evidence="11 12">
    <name type="scientific">Parerythrobacter jejuensis</name>
    <dbReference type="NCBI Taxonomy" id="795812"/>
    <lineage>
        <taxon>Bacteria</taxon>
        <taxon>Pseudomonadati</taxon>
        <taxon>Pseudomonadota</taxon>
        <taxon>Alphaproteobacteria</taxon>
        <taxon>Sphingomonadales</taxon>
        <taxon>Erythrobacteraceae</taxon>
        <taxon>Parerythrobacter</taxon>
    </lineage>
</organism>
<dbReference type="Proteomes" id="UP000446786">
    <property type="component" value="Unassembled WGS sequence"/>
</dbReference>
<evidence type="ECO:0000256" key="8">
    <source>
        <dbReference type="SAM" id="Phobius"/>
    </source>
</evidence>
<gene>
    <name evidence="10" type="ORF">GRI94_02320</name>
    <name evidence="11" type="ORF">GRI94_16410</name>
</gene>
<proteinExistence type="predicted"/>
<evidence type="ECO:0000256" key="5">
    <source>
        <dbReference type="ARBA" id="ARBA00022692"/>
    </source>
</evidence>
<dbReference type="OrthoDB" id="5241619at2"/>
<dbReference type="InterPro" id="IPR038731">
    <property type="entry name" value="RgtA/B/C-like"/>
</dbReference>
<comment type="caution">
    <text evidence="11">The sequence shown here is derived from an EMBL/GenBank/DDBJ whole genome shotgun (WGS) entry which is preliminary data.</text>
</comment>
<feature type="domain" description="Glycosyltransferase RgtA/B/C/D-like" evidence="9">
    <location>
        <begin position="82"/>
        <end position="198"/>
    </location>
</feature>
<evidence type="ECO:0000313" key="12">
    <source>
        <dbReference type="Proteomes" id="UP000446786"/>
    </source>
</evidence>
<evidence type="ECO:0000256" key="2">
    <source>
        <dbReference type="ARBA" id="ARBA00022475"/>
    </source>
</evidence>
<keyword evidence="2" id="KW-1003">Cell membrane</keyword>